<organism evidence="1 2">
    <name type="scientific">Marchantia polymorpha</name>
    <name type="common">Common liverwort</name>
    <name type="synonym">Marchantia aquatica</name>
    <dbReference type="NCBI Taxonomy" id="3197"/>
    <lineage>
        <taxon>Eukaryota</taxon>
        <taxon>Viridiplantae</taxon>
        <taxon>Streptophyta</taxon>
        <taxon>Embryophyta</taxon>
        <taxon>Marchantiophyta</taxon>
        <taxon>Marchantiopsida</taxon>
        <taxon>Marchantiidae</taxon>
        <taxon>Marchantiales</taxon>
        <taxon>Marchantiaceae</taxon>
        <taxon>Marchantia</taxon>
    </lineage>
</organism>
<dbReference type="EMBL" id="KZ772703">
    <property type="protein sequence ID" value="PTQ42144.1"/>
    <property type="molecule type" value="Genomic_DNA"/>
</dbReference>
<keyword evidence="2" id="KW-1185">Reference proteome</keyword>
<accession>A0A2R6X7R3</accession>
<protein>
    <submittedName>
        <fullName evidence="1">Uncharacterized protein</fullName>
    </submittedName>
</protein>
<dbReference type="Proteomes" id="UP000244005">
    <property type="component" value="Unassembled WGS sequence"/>
</dbReference>
<evidence type="ECO:0000313" key="1">
    <source>
        <dbReference type="EMBL" id="PTQ42144.1"/>
    </source>
</evidence>
<dbReference type="Gramene" id="Mp2g04570.1">
    <property type="protein sequence ID" value="Mp2g04570.1.cds"/>
    <property type="gene ID" value="Mp2g04570"/>
</dbReference>
<evidence type="ECO:0000313" key="2">
    <source>
        <dbReference type="Proteomes" id="UP000244005"/>
    </source>
</evidence>
<dbReference type="AlphaFoldDB" id="A0A2R6X7R3"/>
<sequence>MEEREGSAEDELSRFECDVKSSTHLLAGRANKLVPFGSSLFPPVRSRKRHCPTSRWSLDLSTAQREHIPSFAPRFIYFLSCDFADYPAKKSPYFRPVVYCCHYPLVFGQLPFISSVPYPSTSLPPSPPPAPPFSPRCSNFNARCIGRDLSDRCEFAMITSHPGAISLCKDHEQSDPGEGNTVDGLEELKPSGYRIEDSPLIKKRSRRVKRWNANERDTCDRENLTM</sequence>
<reference evidence="2" key="1">
    <citation type="journal article" date="2017" name="Cell">
        <title>Insights into land plant evolution garnered from the Marchantia polymorpha genome.</title>
        <authorList>
            <person name="Bowman J.L."/>
            <person name="Kohchi T."/>
            <person name="Yamato K.T."/>
            <person name="Jenkins J."/>
            <person name="Shu S."/>
            <person name="Ishizaki K."/>
            <person name="Yamaoka S."/>
            <person name="Nishihama R."/>
            <person name="Nakamura Y."/>
            <person name="Berger F."/>
            <person name="Adam C."/>
            <person name="Aki S.S."/>
            <person name="Althoff F."/>
            <person name="Araki T."/>
            <person name="Arteaga-Vazquez M.A."/>
            <person name="Balasubrmanian S."/>
            <person name="Barry K."/>
            <person name="Bauer D."/>
            <person name="Boehm C.R."/>
            <person name="Briginshaw L."/>
            <person name="Caballero-Perez J."/>
            <person name="Catarino B."/>
            <person name="Chen F."/>
            <person name="Chiyoda S."/>
            <person name="Chovatia M."/>
            <person name="Davies K.M."/>
            <person name="Delmans M."/>
            <person name="Demura T."/>
            <person name="Dierschke T."/>
            <person name="Dolan L."/>
            <person name="Dorantes-Acosta A.E."/>
            <person name="Eklund D.M."/>
            <person name="Florent S.N."/>
            <person name="Flores-Sandoval E."/>
            <person name="Fujiyama A."/>
            <person name="Fukuzawa H."/>
            <person name="Galik B."/>
            <person name="Grimanelli D."/>
            <person name="Grimwood J."/>
            <person name="Grossniklaus U."/>
            <person name="Hamada T."/>
            <person name="Haseloff J."/>
            <person name="Hetherington A.J."/>
            <person name="Higo A."/>
            <person name="Hirakawa Y."/>
            <person name="Hundley H.N."/>
            <person name="Ikeda Y."/>
            <person name="Inoue K."/>
            <person name="Inoue S.I."/>
            <person name="Ishida S."/>
            <person name="Jia Q."/>
            <person name="Kakita M."/>
            <person name="Kanazawa T."/>
            <person name="Kawai Y."/>
            <person name="Kawashima T."/>
            <person name="Kennedy M."/>
            <person name="Kinose K."/>
            <person name="Kinoshita T."/>
            <person name="Kohara Y."/>
            <person name="Koide E."/>
            <person name="Komatsu K."/>
            <person name="Kopischke S."/>
            <person name="Kubo M."/>
            <person name="Kyozuka J."/>
            <person name="Lagercrantz U."/>
            <person name="Lin S.S."/>
            <person name="Lindquist E."/>
            <person name="Lipzen A.M."/>
            <person name="Lu C.W."/>
            <person name="De Luna E."/>
            <person name="Martienssen R.A."/>
            <person name="Minamino N."/>
            <person name="Mizutani M."/>
            <person name="Mizutani M."/>
            <person name="Mochizuki N."/>
            <person name="Monte I."/>
            <person name="Mosher R."/>
            <person name="Nagasaki H."/>
            <person name="Nakagami H."/>
            <person name="Naramoto S."/>
            <person name="Nishitani K."/>
            <person name="Ohtani M."/>
            <person name="Okamoto T."/>
            <person name="Okumura M."/>
            <person name="Phillips J."/>
            <person name="Pollak B."/>
            <person name="Reinders A."/>
            <person name="Rovekamp M."/>
            <person name="Sano R."/>
            <person name="Sawa S."/>
            <person name="Schmid M.W."/>
            <person name="Shirakawa M."/>
            <person name="Solano R."/>
            <person name="Spunde A."/>
            <person name="Suetsugu N."/>
            <person name="Sugano S."/>
            <person name="Sugiyama A."/>
            <person name="Sun R."/>
            <person name="Suzuki Y."/>
            <person name="Takenaka M."/>
            <person name="Takezawa D."/>
            <person name="Tomogane H."/>
            <person name="Tsuzuki M."/>
            <person name="Ueda T."/>
            <person name="Umeda M."/>
            <person name="Ward J.M."/>
            <person name="Watanabe Y."/>
            <person name="Yazaki K."/>
            <person name="Yokoyama R."/>
            <person name="Yoshitake Y."/>
            <person name="Yotsui I."/>
            <person name="Zachgo S."/>
            <person name="Schmutz J."/>
        </authorList>
    </citation>
    <scope>NUCLEOTIDE SEQUENCE [LARGE SCALE GENOMIC DNA]</scope>
    <source>
        <strain evidence="2">Tak-1</strain>
    </source>
</reference>
<name>A0A2R6X7R3_MARPO</name>
<gene>
    <name evidence="1" type="ORF">MARPO_0031s0112</name>
</gene>
<proteinExistence type="predicted"/>